<dbReference type="Pfam" id="PF02801">
    <property type="entry name" value="Ketoacyl-synt_C"/>
    <property type="match status" value="1"/>
</dbReference>
<organism evidence="4">
    <name type="scientific">marine metagenome</name>
    <dbReference type="NCBI Taxonomy" id="408172"/>
    <lineage>
        <taxon>unclassified sequences</taxon>
        <taxon>metagenomes</taxon>
        <taxon>ecological metagenomes</taxon>
    </lineage>
</organism>
<dbReference type="InterPro" id="IPR018201">
    <property type="entry name" value="Ketoacyl_synth_AS"/>
</dbReference>
<accession>A0A381TE36</accession>
<proteinExistence type="inferred from homology"/>
<dbReference type="GO" id="GO:0006633">
    <property type="term" value="P:fatty acid biosynthetic process"/>
    <property type="evidence" value="ECO:0007669"/>
    <property type="project" value="InterPro"/>
</dbReference>
<dbReference type="PROSITE" id="PS00606">
    <property type="entry name" value="KS3_1"/>
    <property type="match status" value="1"/>
</dbReference>
<evidence type="ECO:0000256" key="1">
    <source>
        <dbReference type="ARBA" id="ARBA00008467"/>
    </source>
</evidence>
<dbReference type="NCBIfam" id="NF006587">
    <property type="entry name" value="PRK09116.1"/>
    <property type="match status" value="1"/>
</dbReference>
<reference evidence="4" key="1">
    <citation type="submission" date="2018-05" db="EMBL/GenBank/DDBJ databases">
        <authorList>
            <person name="Lanie J.A."/>
            <person name="Ng W.-L."/>
            <person name="Kazmierczak K.M."/>
            <person name="Andrzejewski T.M."/>
            <person name="Davidsen T.M."/>
            <person name="Wayne K.J."/>
            <person name="Tettelin H."/>
            <person name="Glass J.I."/>
            <person name="Rusch D."/>
            <person name="Podicherti R."/>
            <person name="Tsui H.-C.T."/>
            <person name="Winkler M.E."/>
        </authorList>
    </citation>
    <scope>NUCLEOTIDE SEQUENCE</scope>
</reference>
<dbReference type="InterPro" id="IPR020841">
    <property type="entry name" value="PKS_Beta-ketoAc_synthase_dom"/>
</dbReference>
<evidence type="ECO:0000259" key="3">
    <source>
        <dbReference type="PROSITE" id="PS52004"/>
    </source>
</evidence>
<dbReference type="GO" id="GO:0005829">
    <property type="term" value="C:cytosol"/>
    <property type="evidence" value="ECO:0007669"/>
    <property type="project" value="TreeGrafter"/>
</dbReference>
<feature type="domain" description="Ketosynthase family 3 (KS3)" evidence="3">
    <location>
        <begin position="1"/>
        <end position="399"/>
    </location>
</feature>
<dbReference type="Pfam" id="PF00109">
    <property type="entry name" value="ketoacyl-synt"/>
    <property type="match status" value="1"/>
</dbReference>
<evidence type="ECO:0000313" key="4">
    <source>
        <dbReference type="EMBL" id="SVA14029.1"/>
    </source>
</evidence>
<sequence>MAGLSPIGLDWPMVFESLKAHRSAVQIMPDWKEIDGLRTHLAAPIEDFEVPKHYSRKSIRAMGRVSLLATRATELALEDAGLLGTSHVTDGRMGVAYGSGTGSPTAHQVFFENLHVHKRLKGISSTTYIKMMSHTCVANLGNFFKVKGRIIPTCSACTSGSQGIGYAYESIKYGQQDFMIAGGAEELSVSEAVMFDVLYATSTKNKNPKQTPAPFDKNRDGVVIGEGAATLILENLESAQERGAAIYAELVGYGANSDGEHLTAPAVSGMKKAMLLALEDANLTPEAIGYVNAHGTATEVGDIAESEATWLVFGEHIPISSLKGHIGHTMGGCGALETWMTLHMARENWFAPTLNLNEVDPLCSSIDYIKDEGRQLDVEYMMCNNFAFGGVNTSLIFKKSG</sequence>
<dbReference type="InterPro" id="IPR016039">
    <property type="entry name" value="Thiolase-like"/>
</dbReference>
<dbReference type="Gene3D" id="3.40.47.10">
    <property type="match status" value="2"/>
</dbReference>
<dbReference type="AlphaFoldDB" id="A0A381TE36"/>
<dbReference type="SUPFAM" id="SSF53901">
    <property type="entry name" value="Thiolase-like"/>
    <property type="match status" value="2"/>
</dbReference>
<evidence type="ECO:0000256" key="2">
    <source>
        <dbReference type="ARBA" id="ARBA00022679"/>
    </source>
</evidence>
<dbReference type="PANTHER" id="PTHR11712:SF325">
    <property type="entry name" value="3-OXOACYL-(ACYL-CARRIER-PROTEIN) SYNTHASE II FABF"/>
    <property type="match status" value="1"/>
</dbReference>
<dbReference type="GO" id="GO:0004315">
    <property type="term" value="F:3-oxoacyl-[acyl-carrier-protein] synthase activity"/>
    <property type="evidence" value="ECO:0007669"/>
    <property type="project" value="InterPro"/>
</dbReference>
<dbReference type="EMBL" id="UINC01004397">
    <property type="protein sequence ID" value="SVA14029.1"/>
    <property type="molecule type" value="Genomic_DNA"/>
</dbReference>
<dbReference type="SMART" id="SM00825">
    <property type="entry name" value="PKS_KS"/>
    <property type="match status" value="1"/>
</dbReference>
<dbReference type="CDD" id="cd00834">
    <property type="entry name" value="KAS_I_II"/>
    <property type="match status" value="1"/>
</dbReference>
<dbReference type="InterPro" id="IPR014031">
    <property type="entry name" value="Ketoacyl_synth_C"/>
</dbReference>
<dbReference type="PROSITE" id="PS52004">
    <property type="entry name" value="KS3_2"/>
    <property type="match status" value="1"/>
</dbReference>
<keyword evidence="2" id="KW-0808">Transferase</keyword>
<dbReference type="PANTHER" id="PTHR11712">
    <property type="entry name" value="POLYKETIDE SYNTHASE-RELATED"/>
    <property type="match status" value="1"/>
</dbReference>
<protein>
    <recommendedName>
        <fullName evidence="3">Ketosynthase family 3 (KS3) domain-containing protein</fullName>
    </recommendedName>
</protein>
<gene>
    <name evidence="4" type="ORF">METZ01_LOCUS66883</name>
</gene>
<dbReference type="InterPro" id="IPR014030">
    <property type="entry name" value="Ketoacyl_synth_N"/>
</dbReference>
<dbReference type="InterPro" id="IPR000794">
    <property type="entry name" value="Beta-ketoacyl_synthase"/>
</dbReference>
<comment type="similarity">
    <text evidence="1">Belongs to the thiolase-like superfamily. Beta-ketoacyl-ACP synthases family.</text>
</comment>
<name>A0A381TE36_9ZZZZ</name>